<name>A0A6N7IQG5_9FIRM</name>
<keyword evidence="2" id="KW-1185">Reference proteome</keyword>
<evidence type="ECO:0000313" key="2">
    <source>
        <dbReference type="Proteomes" id="UP000441717"/>
    </source>
</evidence>
<organism evidence="1 2">
    <name type="scientific">Desulfofundulus thermobenzoicus</name>
    <dbReference type="NCBI Taxonomy" id="29376"/>
    <lineage>
        <taxon>Bacteria</taxon>
        <taxon>Bacillati</taxon>
        <taxon>Bacillota</taxon>
        <taxon>Clostridia</taxon>
        <taxon>Eubacteriales</taxon>
        <taxon>Peptococcaceae</taxon>
        <taxon>Desulfofundulus</taxon>
    </lineage>
</organism>
<dbReference type="Proteomes" id="UP000441717">
    <property type="component" value="Unassembled WGS sequence"/>
</dbReference>
<reference evidence="1 2" key="1">
    <citation type="submission" date="2019-10" db="EMBL/GenBank/DDBJ databases">
        <title>Comparative genomics of sulfur disproportionating microorganisms.</title>
        <authorList>
            <person name="Ward L.M."/>
            <person name="Bertran E."/>
            <person name="Johnston D."/>
        </authorList>
    </citation>
    <scope>NUCLEOTIDE SEQUENCE [LARGE SCALE GENOMIC DNA]</scope>
    <source>
        <strain evidence="1 2">DSM 14055</strain>
    </source>
</reference>
<dbReference type="EMBL" id="WHYR01000012">
    <property type="protein sequence ID" value="MQL51789.1"/>
    <property type="molecule type" value="Genomic_DNA"/>
</dbReference>
<evidence type="ECO:0000313" key="1">
    <source>
        <dbReference type="EMBL" id="MQL51789.1"/>
    </source>
</evidence>
<sequence>MPKKYSFFEKDGKIWAEDEEGNVTCICTTLANIMRIEICEEKGERWYATTVGEPFCCDVRSLVKKGGSGIAHAITSAGAWVNPKLLGLYFDEMIVQKWNELILNARKVENDDNDPEAMSVYEAFWEWVDNCLEQFGTNYGEGNFGFLLNEEGLRIAVVWVSTLAKFFHDFRIREKNVRESVLNYWKKQKWLGGLKDKKFDINALEQNRFQTRAWHRESGRRRRAYAVSAVGLKDMSVIN</sequence>
<accession>A0A6N7IQG5</accession>
<proteinExistence type="predicted"/>
<dbReference type="OrthoDB" id="9808017at2"/>
<dbReference type="RefSeq" id="WP_152945726.1">
    <property type="nucleotide sequence ID" value="NZ_WHYR01000012.1"/>
</dbReference>
<comment type="caution">
    <text evidence="1">The sequence shown here is derived from an EMBL/GenBank/DDBJ whole genome shotgun (WGS) entry which is preliminary data.</text>
</comment>
<gene>
    <name evidence="1" type="ORF">GFC01_05830</name>
</gene>
<protein>
    <submittedName>
        <fullName evidence="1">Uncharacterized protein</fullName>
    </submittedName>
</protein>
<dbReference type="AlphaFoldDB" id="A0A6N7IQG5"/>